<reference evidence="1 2" key="1">
    <citation type="submission" date="2023-03" db="EMBL/GenBank/DDBJ databases">
        <title>Bacillus Genome Sequencing.</title>
        <authorList>
            <person name="Dunlap C."/>
        </authorList>
    </citation>
    <scope>NUCLEOTIDE SEQUENCE [LARGE SCALE GENOMIC DNA]</scope>
    <source>
        <strain evidence="1 2">NRS-1717</strain>
    </source>
</reference>
<dbReference type="EMBL" id="JARTFS010000013">
    <property type="protein sequence ID" value="MED4402857.1"/>
    <property type="molecule type" value="Genomic_DNA"/>
</dbReference>
<protein>
    <submittedName>
        <fullName evidence="1">Imm3 family immunity protein</fullName>
    </submittedName>
</protein>
<accession>A0ABU6P2F7</accession>
<organism evidence="1 2">
    <name type="scientific">Metabacillus fastidiosus</name>
    <dbReference type="NCBI Taxonomy" id="1458"/>
    <lineage>
        <taxon>Bacteria</taxon>
        <taxon>Bacillati</taxon>
        <taxon>Bacillota</taxon>
        <taxon>Bacilli</taxon>
        <taxon>Bacillales</taxon>
        <taxon>Bacillaceae</taxon>
        <taxon>Metabacillus</taxon>
    </lineage>
</organism>
<dbReference type="RefSeq" id="WP_328015582.1">
    <property type="nucleotide sequence ID" value="NZ_JARTFS010000013.1"/>
</dbReference>
<sequence length="221" mass="26494">MNYSYEEYLEYINETYIEYKDDEKMSNKEAITRTFNEYDMLIKESETDKAIISITIAEILVSHSRIFNTFKNYMIETLSGLNFKLIEQEPELTQEQYIDLLARKEQVLKQLETKPSDYYPRVCWYYEELTNEVNKFFDHINKVDLNKNEIVFKVLQRFERDCKNTLSEKFIVYTTLAENLLKINCTQIEGIETVKQELQLFSMETIHGEQLVEEEIRKSNS</sequence>
<evidence type="ECO:0000313" key="2">
    <source>
        <dbReference type="Proteomes" id="UP001342826"/>
    </source>
</evidence>
<comment type="caution">
    <text evidence="1">The sequence shown here is derived from an EMBL/GenBank/DDBJ whole genome shotgun (WGS) entry which is preliminary data.</text>
</comment>
<dbReference type="Pfam" id="PF14425">
    <property type="entry name" value="Imm3"/>
    <property type="match status" value="1"/>
</dbReference>
<dbReference type="InterPro" id="IPR025678">
    <property type="entry name" value="Imm3"/>
</dbReference>
<dbReference type="Proteomes" id="UP001342826">
    <property type="component" value="Unassembled WGS sequence"/>
</dbReference>
<name>A0ABU6P2F7_9BACI</name>
<gene>
    <name evidence="1" type="ORF">P9271_16250</name>
</gene>
<proteinExistence type="predicted"/>
<evidence type="ECO:0000313" key="1">
    <source>
        <dbReference type="EMBL" id="MED4402857.1"/>
    </source>
</evidence>
<keyword evidence="2" id="KW-1185">Reference proteome</keyword>